<feature type="compositionally biased region" description="Polar residues" evidence="1">
    <location>
        <begin position="34"/>
        <end position="45"/>
    </location>
</feature>
<evidence type="ECO:0000313" key="3">
    <source>
        <dbReference type="Proteomes" id="UP000688947"/>
    </source>
</evidence>
<dbReference type="AlphaFoldDB" id="A0A8T1UMH0"/>
<evidence type="ECO:0008006" key="4">
    <source>
        <dbReference type="Google" id="ProtNLM"/>
    </source>
</evidence>
<gene>
    <name evidence="2" type="ORF">JG687_00006566</name>
</gene>
<dbReference type="VEuPathDB" id="FungiDB:PC110_g13833"/>
<dbReference type="Proteomes" id="UP000688947">
    <property type="component" value="Unassembled WGS sequence"/>
</dbReference>
<accession>A0A8T1UMH0</accession>
<name>A0A8T1UMH0_9STRA</name>
<evidence type="ECO:0000256" key="1">
    <source>
        <dbReference type="SAM" id="MobiDB-lite"/>
    </source>
</evidence>
<organism evidence="2 3">
    <name type="scientific">Phytophthora cactorum</name>
    <dbReference type="NCBI Taxonomy" id="29920"/>
    <lineage>
        <taxon>Eukaryota</taxon>
        <taxon>Sar</taxon>
        <taxon>Stramenopiles</taxon>
        <taxon>Oomycota</taxon>
        <taxon>Peronosporomycetes</taxon>
        <taxon>Peronosporales</taxon>
        <taxon>Peronosporaceae</taxon>
        <taxon>Phytophthora</taxon>
    </lineage>
</organism>
<reference evidence="2" key="1">
    <citation type="submission" date="2021-01" db="EMBL/GenBank/DDBJ databases">
        <title>Phytophthora aleatoria, a newly-described species from Pinus radiata is distinct from Phytophthora cactorum isolates based on comparative genomics.</title>
        <authorList>
            <person name="Mcdougal R."/>
            <person name="Panda P."/>
            <person name="Williams N."/>
            <person name="Studholme D.J."/>
        </authorList>
    </citation>
    <scope>NUCLEOTIDE SEQUENCE</scope>
    <source>
        <strain evidence="2">NZFS 3830</strain>
    </source>
</reference>
<dbReference type="EMBL" id="JAENGZ010000270">
    <property type="protein sequence ID" value="KAG6963429.1"/>
    <property type="molecule type" value="Genomic_DNA"/>
</dbReference>
<protein>
    <recommendedName>
        <fullName evidence="4">Armadillo-type fold</fullName>
    </recommendedName>
</protein>
<comment type="caution">
    <text evidence="2">The sequence shown here is derived from an EMBL/GenBank/DDBJ whole genome shotgun (WGS) entry which is preliminary data.</text>
</comment>
<dbReference type="OrthoDB" id="68511at2759"/>
<feature type="compositionally biased region" description="Low complexity" evidence="1">
    <location>
        <begin position="12"/>
        <end position="21"/>
    </location>
</feature>
<proteinExistence type="predicted"/>
<evidence type="ECO:0000313" key="2">
    <source>
        <dbReference type="EMBL" id="KAG6963429.1"/>
    </source>
</evidence>
<feature type="compositionally biased region" description="Basic and acidic residues" evidence="1">
    <location>
        <begin position="1"/>
        <end position="11"/>
    </location>
</feature>
<feature type="region of interest" description="Disordered" evidence="1">
    <location>
        <begin position="1"/>
        <end position="48"/>
    </location>
</feature>
<sequence>MSSLKRDREWDASASSGDSAAPVTDTDSKRPRISSPTSALSSDGVSFSHRPVLASEQSSQAHPMAILDGIRAKLQSTSDPHLQARLLLQYSSAAASPGAKTAAAIDFLFSFLQQNQTTQSDGNQTKDPGSSGAIVVGAIVRGLRQLLAVKSAVVEPMIQVDAMGEQLMQCMSVGEDFKLRRDMLRIVVDCLMLTKKYKQVETLLHTCVQDHDAGMQAICLRGYLRLHDAGRCFTAETAATQDTAVDHFDRLVGFVLFAQSEEVRVLAIQVIVALVDQHPRSEVENSKYFPSSADNKTPLFLPDKAFYVLCMAGNDASEAVRVEVARCLRRFSRVLASDIVEHAVVKTQIDEAVVDVAPEAVEMNTRRMMSSGVLLSLLEEIDVDVAAEASRTIAGLSEMSTTPDANTARWSQRALERAITAHFDVLPRASTSQLRQVLVSSLRRLLVCRHKLETKTDFAISSADLSSLLRSAVSDADSAKASVVEILLVLQHCDLSSTWAVQRLADFVLETAASTSFESYSVDSDDDNVDYWEKQFLDAVRDLGKKSSSVLKADVALTDRVRQETSQRSDQRHLVKSACQALLAHVDSSNGDNLDATSKSPSGSSLFFLKTSPSASCGTGSHTPSVSSQVTNSMNALRTPPTDGNIAVCLKAIQRLRTAFATDELDVSFRLADVLVLMLCAVKQRWIWRYQSSNVHRDIELRSRADLPPFKFHTQACSREVIGRMIKLSTLVMQELVEQNR</sequence>